<dbReference type="EMBL" id="BAABJX010000065">
    <property type="protein sequence ID" value="GAA4851002.1"/>
    <property type="molecule type" value="Genomic_DNA"/>
</dbReference>
<dbReference type="Proteomes" id="UP001500298">
    <property type="component" value="Unassembled WGS sequence"/>
</dbReference>
<name>A0ABP9DT22_9BACT</name>
<comment type="caution">
    <text evidence="1">The sequence shown here is derived from an EMBL/GenBank/DDBJ whole genome shotgun (WGS) entry which is preliminary data.</text>
</comment>
<protein>
    <recommendedName>
        <fullName evidence="3">Helix-turn-helix domain-containing protein</fullName>
    </recommendedName>
</protein>
<evidence type="ECO:0000313" key="1">
    <source>
        <dbReference type="EMBL" id="GAA4851002.1"/>
    </source>
</evidence>
<reference evidence="2" key="1">
    <citation type="journal article" date="2019" name="Int. J. Syst. Evol. Microbiol.">
        <title>The Global Catalogue of Microorganisms (GCM) 10K type strain sequencing project: providing services to taxonomists for standard genome sequencing and annotation.</title>
        <authorList>
            <consortium name="The Broad Institute Genomics Platform"/>
            <consortium name="The Broad Institute Genome Sequencing Center for Infectious Disease"/>
            <person name="Wu L."/>
            <person name="Ma J."/>
        </authorList>
    </citation>
    <scope>NUCLEOTIDE SEQUENCE [LARGE SCALE GENOMIC DNA]</scope>
    <source>
        <strain evidence="2">JCM 18326</strain>
    </source>
</reference>
<evidence type="ECO:0008006" key="3">
    <source>
        <dbReference type="Google" id="ProtNLM"/>
    </source>
</evidence>
<proteinExistence type="predicted"/>
<keyword evidence="2" id="KW-1185">Reference proteome</keyword>
<gene>
    <name evidence="1" type="ORF">GCM10023331_39620</name>
</gene>
<dbReference type="RefSeq" id="WP_345375024.1">
    <property type="nucleotide sequence ID" value="NZ_BAABJX010000065.1"/>
</dbReference>
<sequence length="61" mass="6935">MNINTLGPFCTKKELANAYGISKNKITDLCQRIGIRGRKQLNPEEIDRFVKAYGVPKRINV</sequence>
<accession>A0ABP9DT22</accession>
<organism evidence="1 2">
    <name type="scientific">Algivirga pacifica</name>
    <dbReference type="NCBI Taxonomy" id="1162670"/>
    <lineage>
        <taxon>Bacteria</taxon>
        <taxon>Pseudomonadati</taxon>
        <taxon>Bacteroidota</taxon>
        <taxon>Cytophagia</taxon>
        <taxon>Cytophagales</taxon>
        <taxon>Flammeovirgaceae</taxon>
        <taxon>Algivirga</taxon>
    </lineage>
</organism>
<evidence type="ECO:0000313" key="2">
    <source>
        <dbReference type="Proteomes" id="UP001500298"/>
    </source>
</evidence>